<dbReference type="Proteomes" id="UP001221142">
    <property type="component" value="Unassembled WGS sequence"/>
</dbReference>
<sequence length="92" mass="10174">MYVLLHLLIILYLSVCLESAEETPIGTRKSGTPSQSPTLAFSSLGSLYQFHGDRCLATPLGSLPWRCSLLACMQLPRRSNSSIRDRHVINSP</sequence>
<feature type="chain" id="PRO_5041979349" description="Secreted protein" evidence="1">
    <location>
        <begin position="20"/>
        <end position="92"/>
    </location>
</feature>
<keyword evidence="3" id="KW-1185">Reference proteome</keyword>
<keyword evidence="1" id="KW-0732">Signal</keyword>
<comment type="caution">
    <text evidence="2">The sequence shown here is derived from an EMBL/GenBank/DDBJ whole genome shotgun (WGS) entry which is preliminary data.</text>
</comment>
<dbReference type="AlphaFoldDB" id="A0AAD7FCN0"/>
<evidence type="ECO:0000313" key="2">
    <source>
        <dbReference type="EMBL" id="KAJ7611013.1"/>
    </source>
</evidence>
<feature type="signal peptide" evidence="1">
    <location>
        <begin position="1"/>
        <end position="19"/>
    </location>
</feature>
<evidence type="ECO:0000313" key="3">
    <source>
        <dbReference type="Proteomes" id="UP001221142"/>
    </source>
</evidence>
<organism evidence="2 3">
    <name type="scientific">Roridomyces roridus</name>
    <dbReference type="NCBI Taxonomy" id="1738132"/>
    <lineage>
        <taxon>Eukaryota</taxon>
        <taxon>Fungi</taxon>
        <taxon>Dikarya</taxon>
        <taxon>Basidiomycota</taxon>
        <taxon>Agaricomycotina</taxon>
        <taxon>Agaricomycetes</taxon>
        <taxon>Agaricomycetidae</taxon>
        <taxon>Agaricales</taxon>
        <taxon>Marasmiineae</taxon>
        <taxon>Mycenaceae</taxon>
        <taxon>Roridomyces</taxon>
    </lineage>
</organism>
<protein>
    <recommendedName>
        <fullName evidence="4">Secreted protein</fullName>
    </recommendedName>
</protein>
<accession>A0AAD7FCN0</accession>
<name>A0AAD7FCN0_9AGAR</name>
<reference evidence="2" key="1">
    <citation type="submission" date="2023-03" db="EMBL/GenBank/DDBJ databases">
        <title>Massive genome expansion in bonnet fungi (Mycena s.s.) driven by repeated elements and novel gene families across ecological guilds.</title>
        <authorList>
            <consortium name="Lawrence Berkeley National Laboratory"/>
            <person name="Harder C.B."/>
            <person name="Miyauchi S."/>
            <person name="Viragh M."/>
            <person name="Kuo A."/>
            <person name="Thoen E."/>
            <person name="Andreopoulos B."/>
            <person name="Lu D."/>
            <person name="Skrede I."/>
            <person name="Drula E."/>
            <person name="Henrissat B."/>
            <person name="Morin E."/>
            <person name="Kohler A."/>
            <person name="Barry K."/>
            <person name="LaButti K."/>
            <person name="Morin E."/>
            <person name="Salamov A."/>
            <person name="Lipzen A."/>
            <person name="Mereny Z."/>
            <person name="Hegedus B."/>
            <person name="Baldrian P."/>
            <person name="Stursova M."/>
            <person name="Weitz H."/>
            <person name="Taylor A."/>
            <person name="Grigoriev I.V."/>
            <person name="Nagy L.G."/>
            <person name="Martin F."/>
            <person name="Kauserud H."/>
        </authorList>
    </citation>
    <scope>NUCLEOTIDE SEQUENCE</scope>
    <source>
        <strain evidence="2">9284</strain>
    </source>
</reference>
<gene>
    <name evidence="2" type="ORF">FB45DRAFT_329767</name>
</gene>
<evidence type="ECO:0000256" key="1">
    <source>
        <dbReference type="SAM" id="SignalP"/>
    </source>
</evidence>
<proteinExistence type="predicted"/>
<dbReference type="EMBL" id="JARKIF010000034">
    <property type="protein sequence ID" value="KAJ7611013.1"/>
    <property type="molecule type" value="Genomic_DNA"/>
</dbReference>
<evidence type="ECO:0008006" key="4">
    <source>
        <dbReference type="Google" id="ProtNLM"/>
    </source>
</evidence>